<dbReference type="AlphaFoldDB" id="L7VZQ4"/>
<evidence type="ECO:0000313" key="1">
    <source>
        <dbReference type="EMBL" id="AGC72593.1"/>
    </source>
</evidence>
<name>L7VZQ4_9BACT</name>
<protein>
    <submittedName>
        <fullName evidence="1">Uncharacterized protein</fullName>
    </submittedName>
</protein>
<accession>L7VZQ4</accession>
<sequence>METMRTRPRYLPLIEAEAGMVLGSPVQITQHGQLRYSLPAGHTLTADNLHQLAAHRAEYLFIAEADRRSDEQVAIDAANAARRVMEIFSGADLGDPTMAALFDQVLAYRSA</sequence>
<reference evidence="1" key="1">
    <citation type="submission" date="2012-09" db="EMBL/GenBank/DDBJ databases">
        <title>Metagenomic Characterization of a Microbial Community in Wastewater Detects High Levels of Antibiotic Resistance.</title>
        <authorList>
            <person name="Abrams M."/>
            <person name="Caldwell A."/>
            <person name="Vandaei E."/>
            <person name="Lee W."/>
            <person name="Perrott J."/>
            <person name="Khan S.Y."/>
            <person name="Ta J."/>
            <person name="Romero D."/>
            <person name="Nguyen V."/>
            <person name="Pourmand N."/>
            <person name="Ouverney C.C."/>
        </authorList>
    </citation>
    <scope>NUCLEOTIDE SEQUENCE</scope>
</reference>
<proteinExistence type="predicted"/>
<organism evidence="1">
    <name type="scientific">uncultured bacterium A1Q1_fos_1134</name>
    <dbReference type="NCBI Taxonomy" id="1256543"/>
    <lineage>
        <taxon>Bacteria</taxon>
        <taxon>environmental samples</taxon>
    </lineage>
</organism>
<dbReference type="EMBL" id="JX649907">
    <property type="protein sequence ID" value="AGC72593.1"/>
    <property type="molecule type" value="Genomic_DNA"/>
</dbReference>